<dbReference type="OrthoDB" id="5410178at2759"/>
<feature type="transmembrane region" description="Helical" evidence="5">
    <location>
        <begin position="422"/>
        <end position="447"/>
    </location>
</feature>
<evidence type="ECO:0000256" key="2">
    <source>
        <dbReference type="ARBA" id="ARBA00022692"/>
    </source>
</evidence>
<protein>
    <submittedName>
        <fullName evidence="7">MFS multidrug transporter</fullName>
    </submittedName>
</protein>
<evidence type="ECO:0000256" key="4">
    <source>
        <dbReference type="ARBA" id="ARBA00023136"/>
    </source>
</evidence>
<dbReference type="PANTHER" id="PTHR23502:SF157">
    <property type="entry name" value="MAJOR FACILITATOR SUPERFAMILY (MFS) PROFILE DOMAIN-CONTAINING PROTEIN-RELATED"/>
    <property type="match status" value="1"/>
</dbReference>
<evidence type="ECO:0000313" key="8">
    <source>
        <dbReference type="Proteomes" id="UP000799291"/>
    </source>
</evidence>
<name>A0A6G1IIW1_9PLEO</name>
<dbReference type="InterPro" id="IPR020846">
    <property type="entry name" value="MFS_dom"/>
</dbReference>
<evidence type="ECO:0000259" key="6">
    <source>
        <dbReference type="PROSITE" id="PS50850"/>
    </source>
</evidence>
<feature type="transmembrane region" description="Helical" evidence="5">
    <location>
        <begin position="363"/>
        <end position="384"/>
    </location>
</feature>
<dbReference type="Proteomes" id="UP000799291">
    <property type="component" value="Unassembled WGS sequence"/>
</dbReference>
<evidence type="ECO:0000256" key="1">
    <source>
        <dbReference type="ARBA" id="ARBA00004141"/>
    </source>
</evidence>
<dbReference type="FunFam" id="1.20.1250.20:FF:000475">
    <property type="entry name" value="MFS multidrug transporter, putative"/>
    <property type="match status" value="1"/>
</dbReference>
<feature type="domain" description="Major facilitator superfamily (MFS) profile" evidence="6">
    <location>
        <begin position="53"/>
        <end position="480"/>
    </location>
</feature>
<evidence type="ECO:0000256" key="3">
    <source>
        <dbReference type="ARBA" id="ARBA00022989"/>
    </source>
</evidence>
<dbReference type="Gene3D" id="1.20.1250.20">
    <property type="entry name" value="MFS general substrate transporter like domains"/>
    <property type="match status" value="1"/>
</dbReference>
<feature type="transmembrane region" description="Helical" evidence="5">
    <location>
        <begin position="123"/>
        <end position="142"/>
    </location>
</feature>
<dbReference type="AlphaFoldDB" id="A0A6G1IIW1"/>
<comment type="subcellular location">
    <subcellularLocation>
        <location evidence="1">Membrane</location>
        <topology evidence="1">Multi-pass membrane protein</topology>
    </subcellularLocation>
</comment>
<feature type="transmembrane region" description="Helical" evidence="5">
    <location>
        <begin position="179"/>
        <end position="205"/>
    </location>
</feature>
<feature type="transmembrane region" description="Helical" evidence="5">
    <location>
        <begin position="211"/>
        <end position="230"/>
    </location>
</feature>
<feature type="transmembrane region" description="Helical" evidence="5">
    <location>
        <begin position="286"/>
        <end position="304"/>
    </location>
</feature>
<keyword evidence="3 5" id="KW-1133">Transmembrane helix</keyword>
<organism evidence="7 8">
    <name type="scientific">Lentithecium fluviatile CBS 122367</name>
    <dbReference type="NCBI Taxonomy" id="1168545"/>
    <lineage>
        <taxon>Eukaryota</taxon>
        <taxon>Fungi</taxon>
        <taxon>Dikarya</taxon>
        <taxon>Ascomycota</taxon>
        <taxon>Pezizomycotina</taxon>
        <taxon>Dothideomycetes</taxon>
        <taxon>Pleosporomycetidae</taxon>
        <taxon>Pleosporales</taxon>
        <taxon>Massarineae</taxon>
        <taxon>Lentitheciaceae</taxon>
        <taxon>Lentithecium</taxon>
    </lineage>
</organism>
<proteinExistence type="predicted"/>
<gene>
    <name evidence="7" type="ORF">K458DRAFT_423545</name>
</gene>
<sequence>MDTVDQELSAVSGLEPHQQLLESFSLEFTPDGGHVRWSASNHRHPRNWSTIRKSFDISIVIFLDLYTTAVSTAGSSAATIAEKEWDISHTLAIFIFVSLYLLGQGIGGVLFPPYSETFGRKKLYIVSTALYSIFCVVVGVVPSMAGVIVGRFTTGFLSAIPTTVVVGSIEDMFNSKGRIWLIFLWAIVSNLGLIIGPIMGTYITLTLGWRWVFYIAAIVNGVITLLLFSIRESRPSLLLVREVAKLRKITGIETLQALNPDHTPSLHMFARLALFRPLRLLVTEPIVFLVSIMSAVAFALIYLFTEALPPIYESFGFSSSSASLPFLAIGVGLLAGIPTRMLDNWVLARHKRKGHPFAPEYKLIGFIIGAPVLAGGLWCFAWTIPPRIPSVHWLVSTVALGFIGYALNEFDTVLAGYLADSYLSYAASGFAALALVRSTMSALFPLFGVRMFEALDANIAVSVLAALATVFCLVPRLFTKHGPQIRARSKFARYSLQVHRENGVDSEGY</sequence>
<dbReference type="PROSITE" id="PS50850">
    <property type="entry name" value="MFS"/>
    <property type="match status" value="1"/>
</dbReference>
<dbReference type="EMBL" id="MU005617">
    <property type="protein sequence ID" value="KAF2677839.1"/>
    <property type="molecule type" value="Genomic_DNA"/>
</dbReference>
<feature type="transmembrane region" description="Helical" evidence="5">
    <location>
        <begin position="59"/>
        <end position="81"/>
    </location>
</feature>
<keyword evidence="2 5" id="KW-0812">Transmembrane</keyword>
<dbReference type="SUPFAM" id="SSF103473">
    <property type="entry name" value="MFS general substrate transporter"/>
    <property type="match status" value="1"/>
</dbReference>
<accession>A0A6G1IIW1</accession>
<dbReference type="PANTHER" id="PTHR23502">
    <property type="entry name" value="MAJOR FACILITATOR SUPERFAMILY"/>
    <property type="match status" value="1"/>
</dbReference>
<feature type="transmembrane region" description="Helical" evidence="5">
    <location>
        <begin position="87"/>
        <end position="111"/>
    </location>
</feature>
<dbReference type="InterPro" id="IPR036259">
    <property type="entry name" value="MFS_trans_sf"/>
</dbReference>
<dbReference type="GO" id="GO:0016020">
    <property type="term" value="C:membrane"/>
    <property type="evidence" value="ECO:0007669"/>
    <property type="project" value="UniProtKB-SubCell"/>
</dbReference>
<feature type="transmembrane region" description="Helical" evidence="5">
    <location>
        <begin position="324"/>
        <end position="342"/>
    </location>
</feature>
<feature type="transmembrane region" description="Helical" evidence="5">
    <location>
        <begin position="390"/>
        <end position="410"/>
    </location>
</feature>
<keyword evidence="4 5" id="KW-0472">Membrane</keyword>
<keyword evidence="8" id="KW-1185">Reference proteome</keyword>
<evidence type="ECO:0000256" key="5">
    <source>
        <dbReference type="SAM" id="Phobius"/>
    </source>
</evidence>
<feature type="transmembrane region" description="Helical" evidence="5">
    <location>
        <begin position="148"/>
        <end position="167"/>
    </location>
</feature>
<dbReference type="Pfam" id="PF07690">
    <property type="entry name" value="MFS_1"/>
    <property type="match status" value="1"/>
</dbReference>
<feature type="transmembrane region" description="Helical" evidence="5">
    <location>
        <begin position="459"/>
        <end position="478"/>
    </location>
</feature>
<evidence type="ECO:0000313" key="7">
    <source>
        <dbReference type="EMBL" id="KAF2677839.1"/>
    </source>
</evidence>
<dbReference type="GO" id="GO:0022857">
    <property type="term" value="F:transmembrane transporter activity"/>
    <property type="evidence" value="ECO:0007669"/>
    <property type="project" value="InterPro"/>
</dbReference>
<reference evidence="7" key="1">
    <citation type="journal article" date="2020" name="Stud. Mycol.">
        <title>101 Dothideomycetes genomes: a test case for predicting lifestyles and emergence of pathogens.</title>
        <authorList>
            <person name="Haridas S."/>
            <person name="Albert R."/>
            <person name="Binder M."/>
            <person name="Bloem J."/>
            <person name="Labutti K."/>
            <person name="Salamov A."/>
            <person name="Andreopoulos B."/>
            <person name="Baker S."/>
            <person name="Barry K."/>
            <person name="Bills G."/>
            <person name="Bluhm B."/>
            <person name="Cannon C."/>
            <person name="Castanera R."/>
            <person name="Culley D."/>
            <person name="Daum C."/>
            <person name="Ezra D."/>
            <person name="Gonzalez J."/>
            <person name="Henrissat B."/>
            <person name="Kuo A."/>
            <person name="Liang C."/>
            <person name="Lipzen A."/>
            <person name="Lutzoni F."/>
            <person name="Magnuson J."/>
            <person name="Mondo S."/>
            <person name="Nolan M."/>
            <person name="Ohm R."/>
            <person name="Pangilinan J."/>
            <person name="Park H.-J."/>
            <person name="Ramirez L."/>
            <person name="Alfaro M."/>
            <person name="Sun H."/>
            <person name="Tritt A."/>
            <person name="Yoshinaga Y."/>
            <person name="Zwiers L.-H."/>
            <person name="Turgeon B."/>
            <person name="Goodwin S."/>
            <person name="Spatafora J."/>
            <person name="Crous P."/>
            <person name="Grigoriev I."/>
        </authorList>
    </citation>
    <scope>NUCLEOTIDE SEQUENCE</scope>
    <source>
        <strain evidence="7">CBS 122367</strain>
    </source>
</reference>
<dbReference type="InterPro" id="IPR011701">
    <property type="entry name" value="MFS"/>
</dbReference>